<dbReference type="Pfam" id="PF16275">
    <property type="entry name" value="SF1-HH"/>
    <property type="match status" value="1"/>
</dbReference>
<dbReference type="SMART" id="SM00322">
    <property type="entry name" value="KH"/>
    <property type="match status" value="1"/>
</dbReference>
<evidence type="ECO:0000313" key="2">
    <source>
        <dbReference type="Proteomes" id="UP001472677"/>
    </source>
</evidence>
<dbReference type="SUPFAM" id="SSF57756">
    <property type="entry name" value="Retrovirus zinc finger-like domains"/>
    <property type="match status" value="1"/>
</dbReference>
<dbReference type="InterPro" id="IPR036875">
    <property type="entry name" value="Znf_CCHC_sf"/>
</dbReference>
<dbReference type="InterPro" id="IPR055256">
    <property type="entry name" value="KH_1_KHDC4/BBP-like"/>
</dbReference>
<sequence length="714" mass="78826">MDFPQGLQRRIDEEIHNLRNQCIENQRSTRVRNGRTTRSIGESANMQGLKKFKQVPDLQGQSGVSIAVNDDYASKLLCGILNSGKHRRSRWNPQPEGDGHTREDEKIHKVRKTRWASDEPKLELPGSVKVPVGFELDPEIQKLKAELSEIDEKLQKSELHDDRHEHERSPSPEPLYNNLGTRINTWEMRLRQKLVLKRLDITARLFQKTLASEQKHTSSKLCEKLSVPVEEYPGYNFIGLILGPQGNTLKRMERETGARILLRGIGSSLKDLKPSSKREDLHVRIEAHDKESLDAAVQMVKKLLVPVAEGMNEHKREQLAELARLKKEANGCSVCGEKGHKRYCCPSLQSNFMSMSCNSCGSDSHLTATCPIPIQDNPDKRVDANLYVGHLPQVVDSNRLKELFSPFGKLTEAKVIRDQTTGLSKCYGFVKFENPTDAAAAVTHLNGYKIDGNTIAVRVAQSRSVGNPFTPNPGNLVLGSLPLSVGNPFTPNPGQSVLGPLPSSVGNPFTPNPRSASVSQINPGHVAWPVPHGSLIPEHQAFLTQGEGTNLFQASCYRGNTQLQLKSRGSGLFPAPSVSSIHNLSSTSHMCSENTVPSKSLISEHQASFTDKNLLQASCFGGNTQLQPKYQVLGLTPLGISNFHDPDSSSGLRSDDGVSFSLSSSKGWLRSNPGYGSNSSRFEPYFNKPTLESTPALLPRQTQESTLKPTLWPL</sequence>
<dbReference type="InterPro" id="IPR004087">
    <property type="entry name" value="KH_dom"/>
</dbReference>
<dbReference type="SUPFAM" id="SSF54791">
    <property type="entry name" value="Eukaryotic type KH-domain (KH-domain type I)"/>
    <property type="match status" value="1"/>
</dbReference>
<dbReference type="Gene3D" id="3.30.70.330">
    <property type="match status" value="1"/>
</dbReference>
<reference evidence="1 2" key="1">
    <citation type="journal article" date="2024" name="G3 (Bethesda)">
        <title>Genome assembly of Hibiscus sabdariffa L. provides insights into metabolisms of medicinal natural products.</title>
        <authorList>
            <person name="Kim T."/>
        </authorList>
    </citation>
    <scope>NUCLEOTIDE SEQUENCE [LARGE SCALE GENOMIC DNA]</scope>
    <source>
        <strain evidence="1">TK-2024</strain>
        <tissue evidence="1">Old leaves</tissue>
    </source>
</reference>
<dbReference type="Proteomes" id="UP001472677">
    <property type="component" value="Unassembled WGS sequence"/>
</dbReference>
<organism evidence="1 2">
    <name type="scientific">Hibiscus sabdariffa</name>
    <name type="common">roselle</name>
    <dbReference type="NCBI Taxonomy" id="183260"/>
    <lineage>
        <taxon>Eukaryota</taxon>
        <taxon>Viridiplantae</taxon>
        <taxon>Streptophyta</taxon>
        <taxon>Embryophyta</taxon>
        <taxon>Tracheophyta</taxon>
        <taxon>Spermatophyta</taxon>
        <taxon>Magnoliopsida</taxon>
        <taxon>eudicotyledons</taxon>
        <taxon>Gunneridae</taxon>
        <taxon>Pentapetalae</taxon>
        <taxon>rosids</taxon>
        <taxon>malvids</taxon>
        <taxon>Malvales</taxon>
        <taxon>Malvaceae</taxon>
        <taxon>Malvoideae</taxon>
        <taxon>Hibiscus</taxon>
    </lineage>
</organism>
<dbReference type="SMART" id="SM00360">
    <property type="entry name" value="RRM"/>
    <property type="match status" value="1"/>
</dbReference>
<dbReference type="InterPro" id="IPR012677">
    <property type="entry name" value="Nucleotide-bd_a/b_plait_sf"/>
</dbReference>
<dbReference type="Gene3D" id="6.10.140.1790">
    <property type="match status" value="1"/>
</dbReference>
<dbReference type="Pfam" id="PF00076">
    <property type="entry name" value="RRM_1"/>
    <property type="match status" value="1"/>
</dbReference>
<dbReference type="InterPro" id="IPR000504">
    <property type="entry name" value="RRM_dom"/>
</dbReference>
<evidence type="ECO:0000313" key="1">
    <source>
        <dbReference type="EMBL" id="KAK8497874.1"/>
    </source>
</evidence>
<dbReference type="Gene3D" id="3.30.1370.10">
    <property type="entry name" value="K Homology domain, type 1"/>
    <property type="match status" value="1"/>
</dbReference>
<dbReference type="PANTHER" id="PTHR11208">
    <property type="entry name" value="RNA-BINDING PROTEIN RELATED"/>
    <property type="match status" value="1"/>
</dbReference>
<dbReference type="EMBL" id="JBBPBM010000289">
    <property type="protein sequence ID" value="KAK8497874.1"/>
    <property type="molecule type" value="Genomic_DNA"/>
</dbReference>
<dbReference type="InterPro" id="IPR036612">
    <property type="entry name" value="KH_dom_type_1_sf"/>
</dbReference>
<protein>
    <submittedName>
        <fullName evidence="1">Uncharacterized protein</fullName>
    </submittedName>
</protein>
<name>A0ABR2AUP8_9ROSI</name>
<dbReference type="PANTHER" id="PTHR11208:SF45">
    <property type="entry name" value="SPLICING FACTOR 1"/>
    <property type="match status" value="1"/>
</dbReference>
<dbReference type="SUPFAM" id="SSF54928">
    <property type="entry name" value="RNA-binding domain, RBD"/>
    <property type="match status" value="1"/>
</dbReference>
<accession>A0ABR2AUP8</accession>
<dbReference type="Gene3D" id="4.10.60.10">
    <property type="entry name" value="Zinc finger, CCHC-type"/>
    <property type="match status" value="1"/>
</dbReference>
<dbReference type="Pfam" id="PF22675">
    <property type="entry name" value="KH-I_KHDC4-BBP"/>
    <property type="match status" value="1"/>
</dbReference>
<comment type="caution">
    <text evidence="1">The sequence shown here is derived from an EMBL/GenBank/DDBJ whole genome shotgun (WGS) entry which is preliminary data.</text>
</comment>
<dbReference type="PROSITE" id="PS50102">
    <property type="entry name" value="RRM"/>
    <property type="match status" value="1"/>
</dbReference>
<dbReference type="InterPro" id="IPR035979">
    <property type="entry name" value="RBD_domain_sf"/>
</dbReference>
<dbReference type="InterPro" id="IPR047086">
    <property type="entry name" value="SF1-HH_sf"/>
</dbReference>
<gene>
    <name evidence="1" type="ORF">V6N12_055723</name>
</gene>
<proteinExistence type="predicted"/>
<dbReference type="PROSITE" id="PS50084">
    <property type="entry name" value="KH_TYPE_1"/>
    <property type="match status" value="1"/>
</dbReference>
<dbReference type="InterPro" id="IPR045071">
    <property type="entry name" value="BBP-like"/>
</dbReference>
<keyword evidence="2" id="KW-1185">Reference proteome</keyword>
<dbReference type="InterPro" id="IPR032570">
    <property type="entry name" value="SF1-HH"/>
</dbReference>